<feature type="domain" description="Protein kinase" evidence="6">
    <location>
        <begin position="10"/>
        <end position="295"/>
    </location>
</feature>
<gene>
    <name evidence="7" type="ORF">M9Y10_001612</name>
</gene>
<protein>
    <recommendedName>
        <fullName evidence="6">Protein kinase domain-containing protein</fullName>
    </recommendedName>
</protein>
<comment type="caution">
    <text evidence="7">The sequence shown here is derived from an EMBL/GenBank/DDBJ whole genome shotgun (WGS) entry which is preliminary data.</text>
</comment>
<keyword evidence="8" id="KW-1185">Reference proteome</keyword>
<keyword evidence="4" id="KW-0418">Kinase</keyword>
<evidence type="ECO:0000313" key="8">
    <source>
        <dbReference type="Proteomes" id="UP001470230"/>
    </source>
</evidence>
<dbReference type="InterPro" id="IPR008271">
    <property type="entry name" value="Ser/Thr_kinase_AS"/>
</dbReference>
<dbReference type="Pfam" id="PF00069">
    <property type="entry name" value="Pkinase"/>
    <property type="match status" value="1"/>
</dbReference>
<sequence length="468" mass="53912">MEHSFFGPDLIDLGKLGEGSFAEVFKVKSRRTNEIYAIKRLKKRYRSTEEANKLPEILALKALQGHPNIVRLIDVLYDSNNGFLAIVFEMMDKNLYELIRDHKQPYDERSSLVLIYQLTKAVAYMHSKNLFHRDIKPENCVVNKDTLELKLVDFGSTRLTSSRGPYTEYVATRWYRAPECILTAGSYGPAVDVWAIGCVLFEILTTKPLFPGKHELDQICRIHNILGTPSRDVLSKFNQNPNTQINFLFPPRYAQDFQSLMPNTSPVIVDLIKQMLIYNPVDRITAEEALNHPAFNQIRREEERWKASGMHVPLSVYILKTQPSIPRTQFSFQKQRHQPQLPPMRQSNDGFQPSSTIPAPSQNLNQNLDSNQNQQFNQQQQQAKLMNAKIMDARRVAAERIKAYNKKHILEQQQKNQVKKKYQPTLHIGMAKVTKQPVNPSLIVQPTFQKPKPELVHPRLPPLGKPKI</sequence>
<evidence type="ECO:0000256" key="4">
    <source>
        <dbReference type="RuleBase" id="RU000304"/>
    </source>
</evidence>
<dbReference type="Proteomes" id="UP001470230">
    <property type="component" value="Unassembled WGS sequence"/>
</dbReference>
<dbReference type="InterPro" id="IPR017441">
    <property type="entry name" value="Protein_kinase_ATP_BS"/>
</dbReference>
<evidence type="ECO:0000256" key="2">
    <source>
        <dbReference type="ARBA" id="ARBA00022840"/>
    </source>
</evidence>
<keyword evidence="4" id="KW-0808">Transferase</keyword>
<reference evidence="7 8" key="1">
    <citation type="submission" date="2024-04" db="EMBL/GenBank/DDBJ databases">
        <title>Tritrichomonas musculus Genome.</title>
        <authorList>
            <person name="Alves-Ferreira E."/>
            <person name="Grigg M."/>
            <person name="Lorenzi H."/>
            <person name="Galac M."/>
        </authorList>
    </citation>
    <scope>NUCLEOTIDE SEQUENCE [LARGE SCALE GENOMIC DNA]</scope>
    <source>
        <strain evidence="7 8">EAF2021</strain>
    </source>
</reference>
<evidence type="ECO:0000256" key="1">
    <source>
        <dbReference type="ARBA" id="ARBA00022741"/>
    </source>
</evidence>
<evidence type="ECO:0000256" key="5">
    <source>
        <dbReference type="SAM" id="MobiDB-lite"/>
    </source>
</evidence>
<dbReference type="PROSITE" id="PS00107">
    <property type="entry name" value="PROTEIN_KINASE_ATP"/>
    <property type="match status" value="1"/>
</dbReference>
<keyword evidence="2 3" id="KW-0067">ATP-binding</keyword>
<dbReference type="EMBL" id="JAPFFF010000001">
    <property type="protein sequence ID" value="KAK8899299.1"/>
    <property type="molecule type" value="Genomic_DNA"/>
</dbReference>
<accession>A0ABR2L7L3</accession>
<feature type="binding site" evidence="3">
    <location>
        <position position="39"/>
    </location>
    <ligand>
        <name>ATP</name>
        <dbReference type="ChEBI" id="CHEBI:30616"/>
    </ligand>
</feature>
<keyword evidence="4" id="KW-0723">Serine/threonine-protein kinase</keyword>
<name>A0ABR2L7L3_9EUKA</name>
<feature type="compositionally biased region" description="Polar residues" evidence="5">
    <location>
        <begin position="345"/>
        <end position="360"/>
    </location>
</feature>
<keyword evidence="1 3" id="KW-0547">Nucleotide-binding</keyword>
<dbReference type="InterPro" id="IPR000719">
    <property type="entry name" value="Prot_kinase_dom"/>
</dbReference>
<dbReference type="SUPFAM" id="SSF56112">
    <property type="entry name" value="Protein kinase-like (PK-like)"/>
    <property type="match status" value="1"/>
</dbReference>
<dbReference type="InterPro" id="IPR050117">
    <property type="entry name" value="MAPK"/>
</dbReference>
<evidence type="ECO:0000256" key="3">
    <source>
        <dbReference type="PROSITE-ProRule" id="PRU10141"/>
    </source>
</evidence>
<evidence type="ECO:0000259" key="6">
    <source>
        <dbReference type="PROSITE" id="PS50011"/>
    </source>
</evidence>
<evidence type="ECO:0000313" key="7">
    <source>
        <dbReference type="EMBL" id="KAK8899299.1"/>
    </source>
</evidence>
<dbReference type="PROSITE" id="PS50011">
    <property type="entry name" value="PROTEIN_KINASE_DOM"/>
    <property type="match status" value="1"/>
</dbReference>
<feature type="region of interest" description="Disordered" evidence="5">
    <location>
        <begin position="449"/>
        <end position="468"/>
    </location>
</feature>
<dbReference type="Gene3D" id="1.10.510.10">
    <property type="entry name" value="Transferase(Phosphotransferase) domain 1"/>
    <property type="match status" value="1"/>
</dbReference>
<organism evidence="7 8">
    <name type="scientific">Tritrichomonas musculus</name>
    <dbReference type="NCBI Taxonomy" id="1915356"/>
    <lineage>
        <taxon>Eukaryota</taxon>
        <taxon>Metamonada</taxon>
        <taxon>Parabasalia</taxon>
        <taxon>Tritrichomonadida</taxon>
        <taxon>Tritrichomonadidae</taxon>
        <taxon>Tritrichomonas</taxon>
    </lineage>
</organism>
<comment type="similarity">
    <text evidence="4">Belongs to the protein kinase superfamily.</text>
</comment>
<feature type="region of interest" description="Disordered" evidence="5">
    <location>
        <begin position="331"/>
        <end position="369"/>
    </location>
</feature>
<dbReference type="Gene3D" id="3.30.200.20">
    <property type="entry name" value="Phosphorylase Kinase, domain 1"/>
    <property type="match status" value="1"/>
</dbReference>
<dbReference type="PROSITE" id="PS00108">
    <property type="entry name" value="PROTEIN_KINASE_ST"/>
    <property type="match status" value="1"/>
</dbReference>
<dbReference type="PANTHER" id="PTHR24055">
    <property type="entry name" value="MITOGEN-ACTIVATED PROTEIN KINASE"/>
    <property type="match status" value="1"/>
</dbReference>
<proteinExistence type="inferred from homology"/>
<feature type="compositionally biased region" description="Pro residues" evidence="5">
    <location>
        <begin position="459"/>
        <end position="468"/>
    </location>
</feature>
<dbReference type="InterPro" id="IPR011009">
    <property type="entry name" value="Kinase-like_dom_sf"/>
</dbReference>
<dbReference type="SMART" id="SM00220">
    <property type="entry name" value="S_TKc"/>
    <property type="match status" value="1"/>
</dbReference>